<evidence type="ECO:0000313" key="6">
    <source>
        <dbReference type="Proteomes" id="UP000298433"/>
    </source>
</evidence>
<sequence length="315" mass="35070">MPPPSPLPPRHGLDAAWVCTPEEDRTRPHPWPTMGAWLLERLPQFVDVAGFLAGERFSYQSGVPVVGSDPYGPHTFVWFHRDLAEETVVPGVIHLVHRDARLVVIDKPAFLSTIPRGRHVVQSVVVRLRAELGLPELSPLHRLDRVTSGIVVLATERRWRGEYQSMFQRGEIEKTYRALAPLRPDLEFPVTVRNHLTARRGRWQAEVTDAPANAESLIELETVVQGTGVYRLTPRTGKTHQLRMHMLGLGIPIIDDPVYPVVQDVAIDDFSRPLQLLASGVTFTDPIDGGVRRFESVRTLPLRAETVAGGTDAGG</sequence>
<dbReference type="PANTHER" id="PTHR21600:SF84">
    <property type="entry name" value="PSEUDOURIDINE SYNTHASE RSUA_RLUA-LIKE DOMAIN-CONTAINING PROTEIN"/>
    <property type="match status" value="1"/>
</dbReference>
<evidence type="ECO:0000256" key="2">
    <source>
        <dbReference type="ARBA" id="ARBA00031870"/>
    </source>
</evidence>
<dbReference type="InterPro" id="IPR006145">
    <property type="entry name" value="PsdUridine_synth_RsuA/RluA"/>
</dbReference>
<evidence type="ECO:0000259" key="4">
    <source>
        <dbReference type="Pfam" id="PF00849"/>
    </source>
</evidence>
<dbReference type="InterPro" id="IPR006224">
    <property type="entry name" value="PsdUridine_synth_RluA-like_CS"/>
</dbReference>
<dbReference type="GO" id="GO:0140098">
    <property type="term" value="F:catalytic activity, acting on RNA"/>
    <property type="evidence" value="ECO:0007669"/>
    <property type="project" value="UniProtKB-ARBA"/>
</dbReference>
<proteinExistence type="predicted"/>
<dbReference type="Gene3D" id="3.30.2350.10">
    <property type="entry name" value="Pseudouridine synthase"/>
    <property type="match status" value="1"/>
</dbReference>
<dbReference type="InterPro" id="IPR020103">
    <property type="entry name" value="PsdUridine_synth_cat_dom_sf"/>
</dbReference>
<dbReference type="EMBL" id="SOGN01000022">
    <property type="protein sequence ID" value="TFC82787.1"/>
    <property type="molecule type" value="Genomic_DNA"/>
</dbReference>
<dbReference type="OrthoDB" id="9807829at2"/>
<comment type="catalytic activity">
    <reaction evidence="1">
        <text>a uridine in RNA = a pseudouridine in RNA</text>
        <dbReference type="Rhea" id="RHEA:48348"/>
        <dbReference type="Rhea" id="RHEA-COMP:12068"/>
        <dbReference type="Rhea" id="RHEA-COMP:12069"/>
        <dbReference type="ChEBI" id="CHEBI:65314"/>
        <dbReference type="ChEBI" id="CHEBI:65315"/>
    </reaction>
</comment>
<accession>A0A4R8XVP6</accession>
<dbReference type="Pfam" id="PF00849">
    <property type="entry name" value="PseudoU_synth_2"/>
    <property type="match status" value="1"/>
</dbReference>
<evidence type="ECO:0000256" key="3">
    <source>
        <dbReference type="ARBA" id="ARBA00033164"/>
    </source>
</evidence>
<name>A0A4R8XVP6_9MICO</name>
<organism evidence="5 6">
    <name type="scientific">Cryobacterium cheniae</name>
    <dbReference type="NCBI Taxonomy" id="1259262"/>
    <lineage>
        <taxon>Bacteria</taxon>
        <taxon>Bacillati</taxon>
        <taxon>Actinomycetota</taxon>
        <taxon>Actinomycetes</taxon>
        <taxon>Micrococcales</taxon>
        <taxon>Microbacteriaceae</taxon>
        <taxon>Cryobacterium</taxon>
    </lineage>
</organism>
<feature type="domain" description="Pseudouridine synthase RsuA/RluA-like" evidence="4">
    <location>
        <begin position="102"/>
        <end position="246"/>
    </location>
</feature>
<dbReference type="InterPro" id="IPR050188">
    <property type="entry name" value="RluA_PseudoU_synthase"/>
</dbReference>
<dbReference type="PANTHER" id="PTHR21600">
    <property type="entry name" value="MITOCHONDRIAL RNA PSEUDOURIDINE SYNTHASE"/>
    <property type="match status" value="1"/>
</dbReference>
<dbReference type="SUPFAM" id="SSF55120">
    <property type="entry name" value="Pseudouridine synthase"/>
    <property type="match status" value="1"/>
</dbReference>
<comment type="caution">
    <text evidence="5">The sequence shown here is derived from an EMBL/GenBank/DDBJ whole genome shotgun (WGS) entry which is preliminary data.</text>
</comment>
<keyword evidence="6" id="KW-1185">Reference proteome</keyword>
<dbReference type="Proteomes" id="UP000298433">
    <property type="component" value="Unassembled WGS sequence"/>
</dbReference>
<dbReference type="AlphaFoldDB" id="A0A4R8XVP6"/>
<dbReference type="RefSeq" id="WP_134369073.1">
    <property type="nucleotide sequence ID" value="NZ_SOGN01000022.1"/>
</dbReference>
<evidence type="ECO:0000256" key="1">
    <source>
        <dbReference type="ARBA" id="ARBA00000073"/>
    </source>
</evidence>
<dbReference type="GO" id="GO:0000455">
    <property type="term" value="P:enzyme-directed rRNA pseudouridine synthesis"/>
    <property type="evidence" value="ECO:0007669"/>
    <property type="project" value="TreeGrafter"/>
</dbReference>
<evidence type="ECO:0000313" key="5">
    <source>
        <dbReference type="EMBL" id="TFC82787.1"/>
    </source>
</evidence>
<gene>
    <name evidence="5" type="ORF">E3T23_03740</name>
</gene>
<dbReference type="PROSITE" id="PS01129">
    <property type="entry name" value="PSI_RLU"/>
    <property type="match status" value="1"/>
</dbReference>
<dbReference type="GO" id="GO:0009982">
    <property type="term" value="F:pseudouridine synthase activity"/>
    <property type="evidence" value="ECO:0007669"/>
    <property type="project" value="InterPro"/>
</dbReference>
<protein>
    <recommendedName>
        <fullName evidence="2">RNA pseudouridylate synthase</fullName>
    </recommendedName>
    <alternativeName>
        <fullName evidence="3">RNA-uridine isomerase</fullName>
    </alternativeName>
</protein>
<dbReference type="GO" id="GO:0003723">
    <property type="term" value="F:RNA binding"/>
    <property type="evidence" value="ECO:0007669"/>
    <property type="project" value="InterPro"/>
</dbReference>
<reference evidence="5 6" key="1">
    <citation type="submission" date="2019-03" db="EMBL/GenBank/DDBJ databases">
        <title>Genomics of glacier-inhabiting Cryobacterium strains.</title>
        <authorList>
            <person name="Liu Q."/>
            <person name="Xin Y.-H."/>
        </authorList>
    </citation>
    <scope>NUCLEOTIDE SEQUENCE [LARGE SCALE GENOMIC DNA]</scope>
    <source>
        <strain evidence="5 6">TMT2-48-2</strain>
    </source>
</reference>